<dbReference type="Proteomes" id="UP001164776">
    <property type="component" value="Unassembled WGS sequence"/>
</dbReference>
<feature type="domain" description="F-box" evidence="1">
    <location>
        <begin position="35"/>
        <end position="74"/>
    </location>
</feature>
<accession>A0A9W7XBK5</accession>
<comment type="caution">
    <text evidence="3">The sequence shown here is derived from an EMBL/GenBank/DDBJ whole genome shotgun (WGS) entry which is preliminary data.</text>
</comment>
<sequence length="422" mass="46557">MEIGRPLRPPPPLPPPPVAAAVAAAAAISSVLGDDDLLREILVRLGLPTSLLRAALVCRRWLCHASDPSLLRRFRDLNPPRILGAYLSTSVRPPPRLRFLPISPVPELAAAARRAGSFFDTFKGSSATVRDSRGGRLLVSTFDDRHDSTRQVCSPLSPARDTTVVPPPPPPPPIELNDDDEECLIYHYSEFLPDDGDGRSYFCVVMGYSELQTTVYLYELRGMNWVVKASASALLPLSPPKSRVMLFNNAKFYCMLSTTNKILVCDFLSSGISVIDLPGGVENNHGGCIMLSQREGSGIYLIYVKESQLHIFCHRKGGDDPGNWFLVDHICLRQVCSNLDMVSWPSVDGFSAGVKICAVGDNAKFVLLEVSGYIVFLDITTRQAEKVYELTPEDKELVIVYPLMLIWPPVFPQLKESDDQMG</sequence>
<protein>
    <recommendedName>
        <fullName evidence="5">F-box domain-containing protein</fullName>
    </recommendedName>
</protein>
<dbReference type="SUPFAM" id="SSF81383">
    <property type="entry name" value="F-box domain"/>
    <property type="match status" value="1"/>
</dbReference>
<dbReference type="InterPro" id="IPR001810">
    <property type="entry name" value="F-box_dom"/>
</dbReference>
<dbReference type="InterPro" id="IPR036047">
    <property type="entry name" value="F-box-like_dom_sf"/>
</dbReference>
<dbReference type="InterPro" id="IPR056594">
    <property type="entry name" value="AT5G49610-like_b-prop"/>
</dbReference>
<dbReference type="Gene3D" id="1.20.1280.50">
    <property type="match status" value="1"/>
</dbReference>
<dbReference type="PANTHER" id="PTHR33207">
    <property type="entry name" value="F-BOX DOMAIN CONTAINING PROTEIN-RELATED"/>
    <property type="match status" value="1"/>
</dbReference>
<organism evidence="3 4">
    <name type="scientific">Paspalum vaginatum</name>
    <name type="common">seashore paspalum</name>
    <dbReference type="NCBI Taxonomy" id="158149"/>
    <lineage>
        <taxon>Eukaryota</taxon>
        <taxon>Viridiplantae</taxon>
        <taxon>Streptophyta</taxon>
        <taxon>Embryophyta</taxon>
        <taxon>Tracheophyta</taxon>
        <taxon>Spermatophyta</taxon>
        <taxon>Magnoliopsida</taxon>
        <taxon>Liliopsida</taxon>
        <taxon>Poales</taxon>
        <taxon>Poaceae</taxon>
        <taxon>PACMAD clade</taxon>
        <taxon>Panicoideae</taxon>
        <taxon>Andropogonodae</taxon>
        <taxon>Paspaleae</taxon>
        <taxon>Paspalinae</taxon>
        <taxon>Paspalum</taxon>
    </lineage>
</organism>
<evidence type="ECO:0000313" key="4">
    <source>
        <dbReference type="Proteomes" id="UP001164776"/>
    </source>
</evidence>
<dbReference type="AlphaFoldDB" id="A0A9W7XBK5"/>
<reference evidence="3 4" key="1">
    <citation type="submission" date="2022-10" db="EMBL/GenBank/DDBJ databases">
        <title>WGS assembly of Paspalum vaginatum 540-79.</title>
        <authorList>
            <person name="Sun G."/>
            <person name="Wase N."/>
            <person name="Shu S."/>
            <person name="Jenkins J."/>
            <person name="Zhou B."/>
            <person name="Torres-Rodriguez J."/>
            <person name="Chen C."/>
            <person name="Sandor L."/>
            <person name="Plott C."/>
            <person name="Yoshinga Y."/>
            <person name="Daum C."/>
            <person name="Qi P."/>
            <person name="Barry K."/>
            <person name="Lipzen A."/>
            <person name="Berry L."/>
            <person name="Pedersen C."/>
            <person name="Gottilla T."/>
            <person name="Foltz A."/>
            <person name="Yu H."/>
            <person name="O'Malley R."/>
            <person name="Zhang C."/>
            <person name="Devos K."/>
            <person name="Sigmon B."/>
            <person name="Yu B."/>
            <person name="Obata T."/>
            <person name="Schmutz J."/>
            <person name="Schnable J."/>
        </authorList>
    </citation>
    <scope>NUCLEOTIDE SEQUENCE [LARGE SCALE GENOMIC DNA]</scope>
    <source>
        <strain evidence="4">cv. 540-79</strain>
    </source>
</reference>
<evidence type="ECO:0000259" key="1">
    <source>
        <dbReference type="Pfam" id="PF12937"/>
    </source>
</evidence>
<dbReference type="Pfam" id="PF12937">
    <property type="entry name" value="F-box-like"/>
    <property type="match status" value="1"/>
</dbReference>
<evidence type="ECO:0000259" key="2">
    <source>
        <dbReference type="Pfam" id="PF23635"/>
    </source>
</evidence>
<proteinExistence type="predicted"/>
<feature type="domain" description="F-box protein AT5G49610-like beta-propeller" evidence="2">
    <location>
        <begin position="129"/>
        <end position="411"/>
    </location>
</feature>
<dbReference type="EMBL" id="MU629448">
    <property type="protein sequence ID" value="KAJ1256993.1"/>
    <property type="molecule type" value="Genomic_DNA"/>
</dbReference>
<gene>
    <name evidence="3" type="ORF">BS78_K244100</name>
</gene>
<name>A0A9W7XBK5_9POAL</name>
<keyword evidence="4" id="KW-1185">Reference proteome</keyword>
<dbReference type="OrthoDB" id="610707at2759"/>
<dbReference type="Pfam" id="PF23635">
    <property type="entry name" value="Beta-prop_AT5G49610-like"/>
    <property type="match status" value="1"/>
</dbReference>
<evidence type="ECO:0000313" key="3">
    <source>
        <dbReference type="EMBL" id="KAJ1256993.1"/>
    </source>
</evidence>
<evidence type="ECO:0008006" key="5">
    <source>
        <dbReference type="Google" id="ProtNLM"/>
    </source>
</evidence>